<sequence>MTGNQVDSNNNPVILTNGGKVDAGLLVTEIQKNMSTALTLSATPGGRDISLCVPSDKSNNDKDSGDLEMFILMILVPMTV</sequence>
<proteinExistence type="predicted"/>
<reference evidence="1 2" key="1">
    <citation type="submission" date="2019-03" db="EMBL/GenBank/DDBJ databases">
        <title>The genome sequence of a newly discovered highly antifungal drug resistant Aspergillus species, Aspergillus tanneri NIH 1004.</title>
        <authorList>
            <person name="Mounaud S."/>
            <person name="Singh I."/>
            <person name="Joardar V."/>
            <person name="Pakala S."/>
            <person name="Pakala S."/>
            <person name="Venepally P."/>
            <person name="Hoover J."/>
            <person name="Nierman W."/>
            <person name="Chung J."/>
            <person name="Losada L."/>
        </authorList>
    </citation>
    <scope>NUCLEOTIDE SEQUENCE [LARGE SCALE GENOMIC DNA]</scope>
    <source>
        <strain evidence="1 2">NIH1004</strain>
    </source>
</reference>
<keyword evidence="2" id="KW-1185">Reference proteome</keyword>
<comment type="caution">
    <text evidence="1">The sequence shown here is derived from an EMBL/GenBank/DDBJ whole genome shotgun (WGS) entry which is preliminary data.</text>
</comment>
<dbReference type="VEuPathDB" id="FungiDB:EYZ11_002621"/>
<name>A0A4S3JQC4_9EURO</name>
<accession>A0A4S3JQC4</accession>
<dbReference type="EMBL" id="SOSA01000059">
    <property type="protein sequence ID" value="THC97923.1"/>
    <property type="molecule type" value="Genomic_DNA"/>
</dbReference>
<dbReference type="AlphaFoldDB" id="A0A4S3JQC4"/>
<protein>
    <submittedName>
        <fullName evidence="1">Uncharacterized protein</fullName>
    </submittedName>
</protein>
<gene>
    <name evidence="1" type="ORF">EYZ11_002621</name>
</gene>
<evidence type="ECO:0000313" key="2">
    <source>
        <dbReference type="Proteomes" id="UP000308092"/>
    </source>
</evidence>
<organism evidence="1 2">
    <name type="scientific">Aspergillus tanneri</name>
    <dbReference type="NCBI Taxonomy" id="1220188"/>
    <lineage>
        <taxon>Eukaryota</taxon>
        <taxon>Fungi</taxon>
        <taxon>Dikarya</taxon>
        <taxon>Ascomycota</taxon>
        <taxon>Pezizomycotina</taxon>
        <taxon>Eurotiomycetes</taxon>
        <taxon>Eurotiomycetidae</taxon>
        <taxon>Eurotiales</taxon>
        <taxon>Aspergillaceae</taxon>
        <taxon>Aspergillus</taxon>
        <taxon>Aspergillus subgen. Circumdati</taxon>
    </lineage>
</organism>
<dbReference type="Proteomes" id="UP000308092">
    <property type="component" value="Unassembled WGS sequence"/>
</dbReference>
<evidence type="ECO:0000313" key="1">
    <source>
        <dbReference type="EMBL" id="THC97923.1"/>
    </source>
</evidence>